<keyword evidence="3" id="KW-1185">Reference proteome</keyword>
<comment type="caution">
    <text evidence="2">The sequence shown here is derived from an EMBL/GenBank/DDBJ whole genome shotgun (WGS) entry which is preliminary data.</text>
</comment>
<accession>A0A9N7TNK9</accession>
<feature type="region of interest" description="Disordered" evidence="1">
    <location>
        <begin position="30"/>
        <end position="53"/>
    </location>
</feature>
<protein>
    <submittedName>
        <fullName evidence="2">Uncharacterized protein</fullName>
    </submittedName>
</protein>
<gene>
    <name evidence="2" type="ORF">PLEPLA_LOCUS4106</name>
</gene>
<evidence type="ECO:0000256" key="1">
    <source>
        <dbReference type="SAM" id="MobiDB-lite"/>
    </source>
</evidence>
<feature type="non-terminal residue" evidence="2">
    <location>
        <position position="53"/>
    </location>
</feature>
<reference evidence="2" key="1">
    <citation type="submission" date="2020-03" db="EMBL/GenBank/DDBJ databases">
        <authorList>
            <person name="Weist P."/>
        </authorList>
    </citation>
    <scope>NUCLEOTIDE SEQUENCE</scope>
</reference>
<sequence>MSFTRHDVRDQSNPLLSLISPVTALMESWKSRPGMSGRGEGYPGPNCITDNMS</sequence>
<proteinExistence type="predicted"/>
<dbReference type="EMBL" id="CADEAL010000202">
    <property type="protein sequence ID" value="CAB1416315.1"/>
    <property type="molecule type" value="Genomic_DNA"/>
</dbReference>
<evidence type="ECO:0000313" key="2">
    <source>
        <dbReference type="EMBL" id="CAB1416315.1"/>
    </source>
</evidence>
<evidence type="ECO:0000313" key="3">
    <source>
        <dbReference type="Proteomes" id="UP001153269"/>
    </source>
</evidence>
<organism evidence="2 3">
    <name type="scientific">Pleuronectes platessa</name>
    <name type="common">European plaice</name>
    <dbReference type="NCBI Taxonomy" id="8262"/>
    <lineage>
        <taxon>Eukaryota</taxon>
        <taxon>Metazoa</taxon>
        <taxon>Chordata</taxon>
        <taxon>Craniata</taxon>
        <taxon>Vertebrata</taxon>
        <taxon>Euteleostomi</taxon>
        <taxon>Actinopterygii</taxon>
        <taxon>Neopterygii</taxon>
        <taxon>Teleostei</taxon>
        <taxon>Neoteleostei</taxon>
        <taxon>Acanthomorphata</taxon>
        <taxon>Carangaria</taxon>
        <taxon>Pleuronectiformes</taxon>
        <taxon>Pleuronectoidei</taxon>
        <taxon>Pleuronectidae</taxon>
        <taxon>Pleuronectes</taxon>
    </lineage>
</organism>
<name>A0A9N7TNK9_PLEPL</name>
<dbReference type="AlphaFoldDB" id="A0A9N7TNK9"/>
<dbReference type="Proteomes" id="UP001153269">
    <property type="component" value="Unassembled WGS sequence"/>
</dbReference>